<dbReference type="PRINTS" id="PR00793">
    <property type="entry name" value="PROAMNOPTASE"/>
</dbReference>
<evidence type="ECO:0000256" key="13">
    <source>
        <dbReference type="RuleBase" id="RU003421"/>
    </source>
</evidence>
<feature type="active site" evidence="12">
    <location>
        <position position="269"/>
    </location>
</feature>
<dbReference type="GO" id="GO:0004177">
    <property type="term" value="F:aminopeptidase activity"/>
    <property type="evidence" value="ECO:0007669"/>
    <property type="project" value="UniProtKB-UniRule"/>
</dbReference>
<dbReference type="PIRSF" id="PIRSF006431">
    <property type="entry name" value="Pept_S33"/>
    <property type="match status" value="1"/>
</dbReference>
<dbReference type="PANTHER" id="PTHR43722">
    <property type="entry name" value="PROLINE IMINOPEPTIDASE"/>
    <property type="match status" value="1"/>
</dbReference>
<dbReference type="Pfam" id="PF00561">
    <property type="entry name" value="Abhydrolase_1"/>
    <property type="match status" value="1"/>
</dbReference>
<evidence type="ECO:0000256" key="1">
    <source>
        <dbReference type="ARBA" id="ARBA00001585"/>
    </source>
</evidence>
<evidence type="ECO:0000256" key="11">
    <source>
        <dbReference type="PIRNR" id="PIRNR006431"/>
    </source>
</evidence>
<dbReference type="InterPro" id="IPR029058">
    <property type="entry name" value="AB_hydrolase_fold"/>
</dbReference>
<dbReference type="InterPro" id="IPR005944">
    <property type="entry name" value="Pro_iminopeptidase"/>
</dbReference>
<organism evidence="15 16">
    <name type="scientific">SAR86 cluster bacterium</name>
    <dbReference type="NCBI Taxonomy" id="2030880"/>
    <lineage>
        <taxon>Bacteria</taxon>
        <taxon>Pseudomonadati</taxon>
        <taxon>Pseudomonadota</taxon>
        <taxon>Gammaproteobacteria</taxon>
        <taxon>SAR86 cluster</taxon>
    </lineage>
</organism>
<feature type="active site" description="Proton donor" evidence="12">
    <location>
        <position position="297"/>
    </location>
</feature>
<feature type="active site" description="Nucleophile" evidence="12">
    <location>
        <position position="112"/>
    </location>
</feature>
<dbReference type="Proteomes" id="UP000315782">
    <property type="component" value="Unassembled WGS sequence"/>
</dbReference>
<comment type="similarity">
    <text evidence="3 11 13">Belongs to the peptidase S33 family.</text>
</comment>
<accession>A0A520MPX3</accession>
<dbReference type="Gene3D" id="3.40.50.1820">
    <property type="entry name" value="alpha/beta hydrolase"/>
    <property type="match status" value="1"/>
</dbReference>
<evidence type="ECO:0000256" key="4">
    <source>
        <dbReference type="ARBA" id="ARBA00012568"/>
    </source>
</evidence>
<evidence type="ECO:0000259" key="14">
    <source>
        <dbReference type="Pfam" id="PF00561"/>
    </source>
</evidence>
<feature type="domain" description="AB hydrolase-1" evidence="14">
    <location>
        <begin position="40"/>
        <end position="302"/>
    </location>
</feature>
<evidence type="ECO:0000256" key="7">
    <source>
        <dbReference type="ARBA" id="ARBA00022490"/>
    </source>
</evidence>
<keyword evidence="6 11" id="KW-0031">Aminopeptidase</keyword>
<keyword evidence="9 11" id="KW-0378">Hydrolase</keyword>
<sequence length="320" mass="36596">MKDRLSLYPPIEPYDYGFLEADNHQVYYEQCGNPDGKPAVFLHGGPGGGGGKIVRQFFNPEAYRIIIFDQRGCGRSKPHGCLEKNTTWDLVEDIENLKKKLGIKQWLVFGGSWGSTLSLAYSQTYPDSVSEMVLRGIFMLREKELKWFYQYGASNVFPEAWQYFLEPIDEEDRHNLISAYHKIFLGDDEEKKLNAAIAWSKWEGSTSSLSYRPEMAESFCEPKFALAFALIENHYFVNKGFLEEENQLIEKGIDIIRSIPTVIVQGRYDMVCPMTTAWELSQNWPEAELIIAPSSGHTAFEKEITHELINATNKFGSNND</sequence>
<keyword evidence="7 11" id="KW-0963">Cytoplasm</keyword>
<reference evidence="15 16" key="1">
    <citation type="submission" date="2019-02" db="EMBL/GenBank/DDBJ databases">
        <title>Prokaryotic population dynamics and viral predation in marine succession experiment using metagenomics: the confinement effect.</title>
        <authorList>
            <person name="Haro-Moreno J.M."/>
            <person name="Rodriguez-Valera F."/>
            <person name="Lopez-Perez M."/>
        </authorList>
    </citation>
    <scope>NUCLEOTIDE SEQUENCE [LARGE SCALE GENOMIC DNA]</scope>
    <source>
        <strain evidence="15">MED-G163</strain>
    </source>
</reference>
<comment type="caution">
    <text evidence="15">The sequence shown here is derived from an EMBL/GenBank/DDBJ whole genome shotgun (WGS) entry which is preliminary data.</text>
</comment>
<dbReference type="PANTHER" id="PTHR43722:SF1">
    <property type="entry name" value="PROLINE IMINOPEPTIDASE"/>
    <property type="match status" value="1"/>
</dbReference>
<dbReference type="PRINTS" id="PR00111">
    <property type="entry name" value="ABHYDROLASE"/>
</dbReference>
<evidence type="ECO:0000256" key="5">
    <source>
        <dbReference type="ARBA" id="ARBA00021843"/>
    </source>
</evidence>
<evidence type="ECO:0000256" key="6">
    <source>
        <dbReference type="ARBA" id="ARBA00022438"/>
    </source>
</evidence>
<dbReference type="GO" id="GO:0005737">
    <property type="term" value="C:cytoplasm"/>
    <property type="evidence" value="ECO:0007669"/>
    <property type="project" value="UniProtKB-SubCell"/>
</dbReference>
<dbReference type="EMBL" id="SHBI01000001">
    <property type="protein sequence ID" value="RZO23274.1"/>
    <property type="molecule type" value="Genomic_DNA"/>
</dbReference>
<protein>
    <recommendedName>
        <fullName evidence="5 11">Proline iminopeptidase</fullName>
        <shortName evidence="11">PIP</shortName>
        <ecNumber evidence="4 11">3.4.11.5</ecNumber>
    </recommendedName>
    <alternativeName>
        <fullName evidence="10 11">Prolyl aminopeptidase</fullName>
    </alternativeName>
</protein>
<dbReference type="InterPro" id="IPR000073">
    <property type="entry name" value="AB_hydrolase_1"/>
</dbReference>
<comment type="subcellular location">
    <subcellularLocation>
        <location evidence="2 11">Cytoplasm</location>
    </subcellularLocation>
</comment>
<dbReference type="NCBIfam" id="TIGR01249">
    <property type="entry name" value="pro_imino_pep_1"/>
    <property type="match status" value="1"/>
</dbReference>
<comment type="catalytic activity">
    <reaction evidence="1 11 13">
        <text>Release of N-terminal proline from a peptide.</text>
        <dbReference type="EC" id="3.4.11.5"/>
    </reaction>
</comment>
<dbReference type="AlphaFoldDB" id="A0A520MPX3"/>
<evidence type="ECO:0000256" key="12">
    <source>
        <dbReference type="PIRSR" id="PIRSR006431-1"/>
    </source>
</evidence>
<dbReference type="EC" id="3.4.11.5" evidence="4 11"/>
<proteinExistence type="inferred from homology"/>
<dbReference type="SUPFAM" id="SSF53474">
    <property type="entry name" value="alpha/beta-Hydrolases"/>
    <property type="match status" value="1"/>
</dbReference>
<gene>
    <name evidence="15" type="primary">pip</name>
    <name evidence="15" type="ORF">EVA96_00470</name>
</gene>
<evidence type="ECO:0000256" key="3">
    <source>
        <dbReference type="ARBA" id="ARBA00010088"/>
    </source>
</evidence>
<keyword evidence="8 11" id="KW-0645">Protease</keyword>
<evidence type="ECO:0000256" key="9">
    <source>
        <dbReference type="ARBA" id="ARBA00022801"/>
    </source>
</evidence>
<name>A0A520MPX3_9GAMM</name>
<dbReference type="GO" id="GO:0006508">
    <property type="term" value="P:proteolysis"/>
    <property type="evidence" value="ECO:0007669"/>
    <property type="project" value="UniProtKB-KW"/>
</dbReference>
<evidence type="ECO:0000256" key="2">
    <source>
        <dbReference type="ARBA" id="ARBA00004496"/>
    </source>
</evidence>
<evidence type="ECO:0000256" key="8">
    <source>
        <dbReference type="ARBA" id="ARBA00022670"/>
    </source>
</evidence>
<evidence type="ECO:0000313" key="16">
    <source>
        <dbReference type="Proteomes" id="UP000315782"/>
    </source>
</evidence>
<evidence type="ECO:0000256" key="10">
    <source>
        <dbReference type="ARBA" id="ARBA00029605"/>
    </source>
</evidence>
<dbReference type="InterPro" id="IPR002410">
    <property type="entry name" value="Peptidase_S33"/>
</dbReference>
<evidence type="ECO:0000313" key="15">
    <source>
        <dbReference type="EMBL" id="RZO23274.1"/>
    </source>
</evidence>